<feature type="compositionally biased region" description="Basic residues" evidence="1">
    <location>
        <begin position="78"/>
        <end position="89"/>
    </location>
</feature>
<reference evidence="2 3" key="1">
    <citation type="submission" date="2019-05" db="EMBL/GenBank/DDBJ databases">
        <title>Another draft genome of Portunus trituberculatus and its Hox gene families provides insights of decapod evolution.</title>
        <authorList>
            <person name="Jeong J.-H."/>
            <person name="Song I."/>
            <person name="Kim S."/>
            <person name="Choi T."/>
            <person name="Kim D."/>
            <person name="Ryu S."/>
            <person name="Kim W."/>
        </authorList>
    </citation>
    <scope>NUCLEOTIDE SEQUENCE [LARGE SCALE GENOMIC DNA]</scope>
    <source>
        <tissue evidence="2">Muscle</tissue>
    </source>
</reference>
<comment type="caution">
    <text evidence="2">The sequence shown here is derived from an EMBL/GenBank/DDBJ whole genome shotgun (WGS) entry which is preliminary data.</text>
</comment>
<accession>A0A5B7IP77</accession>
<sequence>MLSAQITATFISVPFTDMLLLPLRRFLRPGCKLVMRGDAAVEGSERVRGGESAREGAAAVSETDQKTDQYPAGARREGRYRRRSGLPGH</sequence>
<protein>
    <submittedName>
        <fullName evidence="2">Uncharacterized protein</fullName>
    </submittedName>
</protein>
<feature type="compositionally biased region" description="Basic and acidic residues" evidence="1">
    <location>
        <begin position="43"/>
        <end position="54"/>
    </location>
</feature>
<organism evidence="2 3">
    <name type="scientific">Portunus trituberculatus</name>
    <name type="common">Swimming crab</name>
    <name type="synonym">Neptunus trituberculatus</name>
    <dbReference type="NCBI Taxonomy" id="210409"/>
    <lineage>
        <taxon>Eukaryota</taxon>
        <taxon>Metazoa</taxon>
        <taxon>Ecdysozoa</taxon>
        <taxon>Arthropoda</taxon>
        <taxon>Crustacea</taxon>
        <taxon>Multicrustacea</taxon>
        <taxon>Malacostraca</taxon>
        <taxon>Eumalacostraca</taxon>
        <taxon>Eucarida</taxon>
        <taxon>Decapoda</taxon>
        <taxon>Pleocyemata</taxon>
        <taxon>Brachyura</taxon>
        <taxon>Eubrachyura</taxon>
        <taxon>Portunoidea</taxon>
        <taxon>Portunidae</taxon>
        <taxon>Portuninae</taxon>
        <taxon>Portunus</taxon>
    </lineage>
</organism>
<evidence type="ECO:0000256" key="1">
    <source>
        <dbReference type="SAM" id="MobiDB-lite"/>
    </source>
</evidence>
<keyword evidence="3" id="KW-1185">Reference proteome</keyword>
<feature type="region of interest" description="Disordered" evidence="1">
    <location>
        <begin position="42"/>
        <end position="89"/>
    </location>
</feature>
<gene>
    <name evidence="2" type="ORF">E2C01_079019</name>
</gene>
<dbReference type="Proteomes" id="UP000324222">
    <property type="component" value="Unassembled WGS sequence"/>
</dbReference>
<dbReference type="AlphaFoldDB" id="A0A5B7IP77"/>
<evidence type="ECO:0000313" key="2">
    <source>
        <dbReference type="EMBL" id="MPC84285.1"/>
    </source>
</evidence>
<dbReference type="EMBL" id="VSRR010065032">
    <property type="protein sequence ID" value="MPC84285.1"/>
    <property type="molecule type" value="Genomic_DNA"/>
</dbReference>
<evidence type="ECO:0000313" key="3">
    <source>
        <dbReference type="Proteomes" id="UP000324222"/>
    </source>
</evidence>
<proteinExistence type="predicted"/>
<name>A0A5B7IP77_PORTR</name>